<reference evidence="3" key="1">
    <citation type="submission" date="2014-09" db="EMBL/GenBank/DDBJ databases">
        <authorList>
            <person name="Sharma Rahul"/>
            <person name="Thines Marco"/>
        </authorList>
    </citation>
    <scope>NUCLEOTIDE SEQUENCE [LARGE SCALE GENOMIC DNA]</scope>
</reference>
<organism evidence="2 3">
    <name type="scientific">Plasmopara halstedii</name>
    <name type="common">Downy mildew of sunflower</name>
    <dbReference type="NCBI Taxonomy" id="4781"/>
    <lineage>
        <taxon>Eukaryota</taxon>
        <taxon>Sar</taxon>
        <taxon>Stramenopiles</taxon>
        <taxon>Oomycota</taxon>
        <taxon>Peronosporomycetes</taxon>
        <taxon>Peronosporales</taxon>
        <taxon>Peronosporaceae</taxon>
        <taxon>Plasmopara</taxon>
    </lineage>
</organism>
<dbReference type="AlphaFoldDB" id="A0A0P1A5J4"/>
<dbReference type="Proteomes" id="UP000054928">
    <property type="component" value="Unassembled WGS sequence"/>
</dbReference>
<evidence type="ECO:0000313" key="3">
    <source>
        <dbReference type="Proteomes" id="UP000054928"/>
    </source>
</evidence>
<dbReference type="STRING" id="4781.A0A0P1A5J4"/>
<feature type="compositionally biased region" description="Low complexity" evidence="1">
    <location>
        <begin position="194"/>
        <end position="203"/>
    </location>
</feature>
<feature type="region of interest" description="Disordered" evidence="1">
    <location>
        <begin position="188"/>
        <end position="231"/>
    </location>
</feature>
<evidence type="ECO:0000313" key="2">
    <source>
        <dbReference type="EMBL" id="CEG35807.1"/>
    </source>
</evidence>
<dbReference type="GeneID" id="36395192"/>
<name>A0A0P1A5J4_PLAHL</name>
<protein>
    <submittedName>
        <fullName evidence="2">Uncharacterized protein</fullName>
    </submittedName>
</protein>
<proteinExistence type="predicted"/>
<dbReference type="RefSeq" id="XP_024572176.1">
    <property type="nucleotide sequence ID" value="XM_024728281.1"/>
</dbReference>
<accession>A0A0P1A5J4</accession>
<dbReference type="OMA" id="FIYSPHQ"/>
<dbReference type="EMBL" id="CCYD01000109">
    <property type="protein sequence ID" value="CEG35807.1"/>
    <property type="molecule type" value="Genomic_DNA"/>
</dbReference>
<keyword evidence="3" id="KW-1185">Reference proteome</keyword>
<dbReference type="OrthoDB" id="73502at2759"/>
<evidence type="ECO:0000256" key="1">
    <source>
        <dbReference type="SAM" id="MobiDB-lite"/>
    </source>
</evidence>
<sequence>MISRIVLCHRGVSSRALSTSALETYSFVHARTEYRKEVAMLRKVFIKEEKHRKLRLKRDAEAERQKLTMAKAARLEIKRQQRELRAKDVAYEKTAQAEKARKRFEEKNSIRQERAAEVERRREALLVSLRQQVNKWTTAENYSEKLKEDVFIYSPHQISARGLFDISNTSGSAISWLEKLQRMKPAGMLDSSDEAAASTVASTADDEDSSSHVLSTDASNIMEASKVKKTD</sequence>